<evidence type="ECO:0000313" key="3">
    <source>
        <dbReference type="Proteomes" id="UP000019804"/>
    </source>
</evidence>
<dbReference type="PROSITE" id="PS51388">
    <property type="entry name" value="GED"/>
    <property type="match status" value="1"/>
</dbReference>
<organism evidence="2 3">
    <name type="scientific">Aspergillus ruber (strain CBS 135680)</name>
    <dbReference type="NCBI Taxonomy" id="1388766"/>
    <lineage>
        <taxon>Eukaryota</taxon>
        <taxon>Fungi</taxon>
        <taxon>Dikarya</taxon>
        <taxon>Ascomycota</taxon>
        <taxon>Pezizomycotina</taxon>
        <taxon>Eurotiomycetes</taxon>
        <taxon>Eurotiomycetidae</taxon>
        <taxon>Eurotiales</taxon>
        <taxon>Aspergillaceae</taxon>
        <taxon>Aspergillus</taxon>
        <taxon>Aspergillus subgen. Aspergillus</taxon>
    </lineage>
</organism>
<dbReference type="EMBL" id="KK088480">
    <property type="protein sequence ID" value="EYE90016.1"/>
    <property type="molecule type" value="Genomic_DNA"/>
</dbReference>
<feature type="non-terminal residue" evidence="2">
    <location>
        <position position="1"/>
    </location>
</feature>
<dbReference type="InterPro" id="IPR020850">
    <property type="entry name" value="GED_dom"/>
</dbReference>
<protein>
    <recommendedName>
        <fullName evidence="1">GED domain-containing protein</fullName>
    </recommendedName>
</protein>
<dbReference type="STRING" id="1388766.A0A017RZM1"/>
<proteinExistence type="predicted"/>
<dbReference type="RefSeq" id="XP_040633706.1">
    <property type="nucleotide sequence ID" value="XM_040783437.1"/>
</dbReference>
<keyword evidence="3" id="KW-1185">Reference proteome</keyword>
<evidence type="ECO:0000313" key="2">
    <source>
        <dbReference type="EMBL" id="EYE90016.1"/>
    </source>
</evidence>
<dbReference type="OrthoDB" id="415706at2759"/>
<accession>A0A017RZM1</accession>
<gene>
    <name evidence="2" type="ORF">EURHEDRAFT_434803</name>
</gene>
<dbReference type="GeneID" id="63698561"/>
<name>A0A017RZM1_ASPRC</name>
<feature type="domain" description="GED" evidence="1">
    <location>
        <begin position="10"/>
        <end position="94"/>
    </location>
</feature>
<sequence length="94" mass="10702">VIVDMGVRACYEAEIDLDAYYKVAMKTFVDNVCRQVIERHILAKLSNVFNPMTVSSYSDEDLLCLAAESSKLSKRRVEASQLQEALEDSLRELR</sequence>
<dbReference type="Proteomes" id="UP000019804">
    <property type="component" value="Unassembled WGS sequence"/>
</dbReference>
<evidence type="ECO:0000259" key="1">
    <source>
        <dbReference type="PROSITE" id="PS51388"/>
    </source>
</evidence>
<feature type="non-terminal residue" evidence="2">
    <location>
        <position position="94"/>
    </location>
</feature>
<dbReference type="HOGENOM" id="CLU_164870_0_0_1"/>
<reference evidence="3" key="1">
    <citation type="journal article" date="2014" name="Nat. Commun.">
        <title>Genomic adaptations of the halophilic Dead Sea filamentous fungus Eurotium rubrum.</title>
        <authorList>
            <person name="Kis-Papo T."/>
            <person name="Weig A.R."/>
            <person name="Riley R."/>
            <person name="Persoh D."/>
            <person name="Salamov A."/>
            <person name="Sun H."/>
            <person name="Lipzen A."/>
            <person name="Wasser S.P."/>
            <person name="Rambold G."/>
            <person name="Grigoriev I.V."/>
            <person name="Nevo E."/>
        </authorList>
    </citation>
    <scope>NUCLEOTIDE SEQUENCE [LARGE SCALE GENOMIC DNA]</scope>
    <source>
        <strain evidence="3">CBS 135680</strain>
    </source>
</reference>
<dbReference type="AlphaFoldDB" id="A0A017RZM1"/>